<dbReference type="SMART" id="SM00257">
    <property type="entry name" value="LysM"/>
    <property type="match status" value="1"/>
</dbReference>
<dbReference type="Pfam" id="PF01476">
    <property type="entry name" value="LysM"/>
    <property type="match status" value="1"/>
</dbReference>
<name>A0ABW5XH35_9MICO</name>
<keyword evidence="1" id="KW-0472">Membrane</keyword>
<feature type="transmembrane region" description="Helical" evidence="1">
    <location>
        <begin position="44"/>
        <end position="67"/>
    </location>
</feature>
<comment type="caution">
    <text evidence="3">The sequence shown here is derived from an EMBL/GenBank/DDBJ whole genome shotgun (WGS) entry which is preliminary data.</text>
</comment>
<sequence>MAMQAQTGIIIEFPASHAAERRVSRERYGRSGLRGLRLTRRGRFVVWAFAIVLSVIVGAMLGGVAAAGEAPEGIPVTVHSVEQGETLWALASGINPGKDNRDVVFEIMRLNGMSDGSLKAGQTLLLPSY</sequence>
<keyword evidence="4" id="KW-1185">Reference proteome</keyword>
<dbReference type="InterPro" id="IPR018392">
    <property type="entry name" value="LysM"/>
</dbReference>
<evidence type="ECO:0000259" key="2">
    <source>
        <dbReference type="PROSITE" id="PS51782"/>
    </source>
</evidence>
<dbReference type="EMBL" id="JBHUOP010000004">
    <property type="protein sequence ID" value="MFD2841188.1"/>
    <property type="molecule type" value="Genomic_DNA"/>
</dbReference>
<gene>
    <name evidence="3" type="ORF">ACFSYH_11505</name>
</gene>
<protein>
    <submittedName>
        <fullName evidence="3">LysM peptidoglycan-binding domain-containing protein</fullName>
    </submittedName>
</protein>
<dbReference type="RefSeq" id="WP_377467112.1">
    <property type="nucleotide sequence ID" value="NZ_JBHUOP010000004.1"/>
</dbReference>
<organism evidence="3 4">
    <name type="scientific">Populibacterium corticicola</name>
    <dbReference type="NCBI Taxonomy" id="1812826"/>
    <lineage>
        <taxon>Bacteria</taxon>
        <taxon>Bacillati</taxon>
        <taxon>Actinomycetota</taxon>
        <taxon>Actinomycetes</taxon>
        <taxon>Micrococcales</taxon>
        <taxon>Jonesiaceae</taxon>
        <taxon>Populibacterium</taxon>
    </lineage>
</organism>
<dbReference type="Gene3D" id="3.10.350.10">
    <property type="entry name" value="LysM domain"/>
    <property type="match status" value="1"/>
</dbReference>
<evidence type="ECO:0000256" key="1">
    <source>
        <dbReference type="SAM" id="Phobius"/>
    </source>
</evidence>
<dbReference type="PROSITE" id="PS51782">
    <property type="entry name" value="LYSM"/>
    <property type="match status" value="1"/>
</dbReference>
<evidence type="ECO:0000313" key="4">
    <source>
        <dbReference type="Proteomes" id="UP001597391"/>
    </source>
</evidence>
<evidence type="ECO:0000313" key="3">
    <source>
        <dbReference type="EMBL" id="MFD2841188.1"/>
    </source>
</evidence>
<feature type="domain" description="LysM" evidence="2">
    <location>
        <begin position="77"/>
        <end position="126"/>
    </location>
</feature>
<reference evidence="4" key="1">
    <citation type="journal article" date="2019" name="Int. J. Syst. Evol. Microbiol.">
        <title>The Global Catalogue of Microorganisms (GCM) 10K type strain sequencing project: providing services to taxonomists for standard genome sequencing and annotation.</title>
        <authorList>
            <consortium name="The Broad Institute Genomics Platform"/>
            <consortium name="The Broad Institute Genome Sequencing Center for Infectious Disease"/>
            <person name="Wu L."/>
            <person name="Ma J."/>
        </authorList>
    </citation>
    <scope>NUCLEOTIDE SEQUENCE [LARGE SCALE GENOMIC DNA]</scope>
    <source>
        <strain evidence="4">KCTC 33576</strain>
    </source>
</reference>
<proteinExistence type="predicted"/>
<dbReference type="SUPFAM" id="SSF54106">
    <property type="entry name" value="LysM domain"/>
    <property type="match status" value="1"/>
</dbReference>
<dbReference type="InterPro" id="IPR036779">
    <property type="entry name" value="LysM_dom_sf"/>
</dbReference>
<accession>A0ABW5XH35</accession>
<dbReference type="Proteomes" id="UP001597391">
    <property type="component" value="Unassembled WGS sequence"/>
</dbReference>
<keyword evidence="1" id="KW-0812">Transmembrane</keyword>
<keyword evidence="1" id="KW-1133">Transmembrane helix</keyword>